<evidence type="ECO:0000259" key="1">
    <source>
        <dbReference type="Pfam" id="PF10493"/>
    </source>
</evidence>
<organism evidence="2 3">
    <name type="scientific">Ictalurus punctatus</name>
    <name type="common">Channel catfish</name>
    <name type="synonym">Silurus punctatus</name>
    <dbReference type="NCBI Taxonomy" id="7998"/>
    <lineage>
        <taxon>Eukaryota</taxon>
        <taxon>Metazoa</taxon>
        <taxon>Chordata</taxon>
        <taxon>Craniata</taxon>
        <taxon>Vertebrata</taxon>
        <taxon>Euteleostomi</taxon>
        <taxon>Actinopterygii</taxon>
        <taxon>Neopterygii</taxon>
        <taxon>Teleostei</taxon>
        <taxon>Ostariophysi</taxon>
        <taxon>Siluriformes</taxon>
        <taxon>Ictaluridae</taxon>
        <taxon>Ictalurus</taxon>
    </lineage>
</organism>
<dbReference type="GeneID" id="124626708"/>
<dbReference type="GO" id="GO:0031267">
    <property type="term" value="F:small GTPase binding"/>
    <property type="evidence" value="ECO:0007669"/>
    <property type="project" value="TreeGrafter"/>
</dbReference>
<dbReference type="GO" id="GO:0007094">
    <property type="term" value="P:mitotic spindle assembly checkpoint signaling"/>
    <property type="evidence" value="ECO:0007669"/>
    <property type="project" value="TreeGrafter"/>
</dbReference>
<dbReference type="PANTHER" id="PTHR15688:SF1">
    <property type="entry name" value="KINETOCHORE-ASSOCIATED PROTEIN 1"/>
    <property type="match status" value="1"/>
</dbReference>
<dbReference type="PANTHER" id="PTHR15688">
    <property type="entry name" value="KINETOCHORE-ASSOCIATED PROTEIN 1"/>
    <property type="match status" value="1"/>
</dbReference>
<dbReference type="GO" id="GO:0000070">
    <property type="term" value="P:mitotic sister chromatid segregation"/>
    <property type="evidence" value="ECO:0007669"/>
    <property type="project" value="TreeGrafter"/>
</dbReference>
<feature type="domain" description="RZZ complex subunit KNTC1/ROD C-terminal" evidence="1">
    <location>
        <begin position="4"/>
        <end position="164"/>
    </location>
</feature>
<dbReference type="GO" id="GO:1903394">
    <property type="term" value="P:protein localization to kinetochore involved in kinetochore assembly"/>
    <property type="evidence" value="ECO:0007669"/>
    <property type="project" value="TreeGrafter"/>
</dbReference>
<sequence length="171" mass="19317">MNAERTMCLKFSLDLVHKLLKSDTLQEELQTRGESFTSKLQYQRSATENVFMTFQLDCPKLLKLTGLPGRLIASLFEHSSVVERVKSPAGQTSPDIHAVAKEIAPINGVDLLKIRNILLEKWLCTPGQTNGKDLQYQDSVTDLTEDPNLMRVVYLLQMHSMDMRHVCSVPS</sequence>
<protein>
    <submittedName>
        <fullName evidence="3">Kinetochore-associated protein 1 isoform X1</fullName>
    </submittedName>
</protein>
<dbReference type="InterPro" id="IPR052802">
    <property type="entry name" value="KNTC1"/>
</dbReference>
<evidence type="ECO:0000313" key="2">
    <source>
        <dbReference type="Proteomes" id="UP000221080"/>
    </source>
</evidence>
<dbReference type="GO" id="GO:0005828">
    <property type="term" value="C:kinetochore microtubule"/>
    <property type="evidence" value="ECO:0007669"/>
    <property type="project" value="TreeGrafter"/>
</dbReference>
<reference evidence="2" key="1">
    <citation type="journal article" date="2016" name="Nat. Commun.">
        <title>The channel catfish genome sequence provides insights into the evolution of scale formation in teleosts.</title>
        <authorList>
            <person name="Liu Z."/>
            <person name="Liu S."/>
            <person name="Yao J."/>
            <person name="Bao L."/>
            <person name="Zhang J."/>
            <person name="Li Y."/>
            <person name="Jiang C."/>
            <person name="Sun L."/>
            <person name="Wang R."/>
            <person name="Zhang Y."/>
            <person name="Zhou T."/>
            <person name="Zeng Q."/>
            <person name="Fu Q."/>
            <person name="Gao S."/>
            <person name="Li N."/>
            <person name="Koren S."/>
            <person name="Jiang Y."/>
            <person name="Zimin A."/>
            <person name="Xu P."/>
            <person name="Phillippy A.M."/>
            <person name="Geng X."/>
            <person name="Song L."/>
            <person name="Sun F."/>
            <person name="Li C."/>
            <person name="Wang X."/>
            <person name="Chen A."/>
            <person name="Jin Y."/>
            <person name="Yuan Z."/>
            <person name="Yang Y."/>
            <person name="Tan S."/>
            <person name="Peatman E."/>
            <person name="Lu J."/>
            <person name="Qin Z."/>
            <person name="Dunham R."/>
            <person name="Li Z."/>
            <person name="Sonstegard T."/>
            <person name="Feng J."/>
            <person name="Danzmann R.G."/>
            <person name="Schroeder S."/>
            <person name="Scheffler B."/>
            <person name="Duke M.V."/>
            <person name="Ballard L."/>
            <person name="Kucuktas H."/>
            <person name="Kaltenboeck L."/>
            <person name="Liu H."/>
            <person name="Armbruster J."/>
            <person name="Xie Y."/>
            <person name="Kirby M.L."/>
            <person name="Tian Y."/>
            <person name="Flanagan M.E."/>
            <person name="Mu W."/>
            <person name="Waldbieser G.C."/>
        </authorList>
    </citation>
    <scope>NUCLEOTIDE SEQUENCE [LARGE SCALE GENOMIC DNA]</scope>
    <source>
        <strain evidence="2">SDA103</strain>
    </source>
</reference>
<dbReference type="InterPro" id="IPR019527">
    <property type="entry name" value="RZZ-complex_KNTC1/ROD_C"/>
</dbReference>
<proteinExistence type="predicted"/>
<name>A0A9F7RDW8_ICTPU</name>
<dbReference type="KEGG" id="ipu:124626708"/>
<dbReference type="GO" id="GO:1990423">
    <property type="term" value="C:RZZ complex"/>
    <property type="evidence" value="ECO:0007669"/>
    <property type="project" value="TreeGrafter"/>
</dbReference>
<gene>
    <name evidence="3" type="primary">LOC124626708</name>
</gene>
<reference evidence="3" key="2">
    <citation type="submission" date="2025-08" db="UniProtKB">
        <authorList>
            <consortium name="RefSeq"/>
        </authorList>
    </citation>
    <scope>IDENTIFICATION</scope>
    <source>
        <tissue evidence="3">Blood</tissue>
    </source>
</reference>
<keyword evidence="2" id="KW-1185">Reference proteome</keyword>
<dbReference type="Pfam" id="PF10493">
    <property type="entry name" value="Rod_C"/>
    <property type="match status" value="1"/>
</dbReference>
<evidence type="ECO:0000313" key="3">
    <source>
        <dbReference type="RefSeq" id="XP_053540366.1"/>
    </source>
</evidence>
<accession>A0A9F7RDW8</accession>
<dbReference type="RefSeq" id="XP_053540366.1">
    <property type="nucleotide sequence ID" value="XM_053684391.1"/>
</dbReference>
<dbReference type="Proteomes" id="UP000221080">
    <property type="component" value="Chromosome 12"/>
</dbReference>
<dbReference type="GO" id="GO:0005737">
    <property type="term" value="C:cytoplasm"/>
    <property type="evidence" value="ECO:0007669"/>
    <property type="project" value="TreeGrafter"/>
</dbReference>
<dbReference type="AlphaFoldDB" id="A0A9F7RDW8"/>